<dbReference type="PANTHER" id="PTHR23427:SF2">
    <property type="entry name" value="SURFEIT LOCUS PROTEIN 1"/>
    <property type="match status" value="1"/>
</dbReference>
<dbReference type="PROSITE" id="PS50895">
    <property type="entry name" value="SURF1"/>
    <property type="match status" value="1"/>
</dbReference>
<dbReference type="AlphaFoldDB" id="A0A427ABI6"/>
<dbReference type="Pfam" id="PF02104">
    <property type="entry name" value="SURF1"/>
    <property type="match status" value="1"/>
</dbReference>
<comment type="similarity">
    <text evidence="5">Belongs to the SURF1 family.</text>
</comment>
<comment type="subcellular location">
    <subcellularLocation>
        <location evidence="1">Membrane</location>
    </subcellularLocation>
    <subcellularLocation>
        <location evidence="5">Mitochondrion inner membrane</location>
        <topology evidence="5">Multi-pass membrane protein</topology>
    </subcellularLocation>
</comment>
<name>A0A427ABI6_ENSVE</name>
<evidence type="ECO:0000256" key="5">
    <source>
        <dbReference type="RuleBase" id="RU363076"/>
    </source>
</evidence>
<accession>A0A427ABI6</accession>
<reference evidence="6 7" key="1">
    <citation type="journal article" date="2014" name="Agronomy (Basel)">
        <title>A Draft Genome Sequence for Ensete ventricosum, the Drought-Tolerant Tree Against Hunger.</title>
        <authorList>
            <person name="Harrison J."/>
            <person name="Moore K.A."/>
            <person name="Paszkiewicz K."/>
            <person name="Jones T."/>
            <person name="Grant M."/>
            <person name="Ambacheew D."/>
            <person name="Muzemil S."/>
            <person name="Studholme D.J."/>
        </authorList>
    </citation>
    <scope>NUCLEOTIDE SEQUENCE [LARGE SCALE GENOMIC DNA]</scope>
</reference>
<dbReference type="GO" id="GO:0005743">
    <property type="term" value="C:mitochondrial inner membrane"/>
    <property type="evidence" value="ECO:0007669"/>
    <property type="project" value="UniProtKB-SubCell"/>
</dbReference>
<dbReference type="EMBL" id="AMZH03003055">
    <property type="protein sequence ID" value="RRT73566.1"/>
    <property type="molecule type" value="Genomic_DNA"/>
</dbReference>
<evidence type="ECO:0000256" key="1">
    <source>
        <dbReference type="ARBA" id="ARBA00004370"/>
    </source>
</evidence>
<organism evidence="6 7">
    <name type="scientific">Ensete ventricosum</name>
    <name type="common">Abyssinian banana</name>
    <name type="synonym">Musa ensete</name>
    <dbReference type="NCBI Taxonomy" id="4639"/>
    <lineage>
        <taxon>Eukaryota</taxon>
        <taxon>Viridiplantae</taxon>
        <taxon>Streptophyta</taxon>
        <taxon>Embryophyta</taxon>
        <taxon>Tracheophyta</taxon>
        <taxon>Spermatophyta</taxon>
        <taxon>Magnoliopsida</taxon>
        <taxon>Liliopsida</taxon>
        <taxon>Zingiberales</taxon>
        <taxon>Musaceae</taxon>
        <taxon>Ensete</taxon>
    </lineage>
</organism>
<evidence type="ECO:0000256" key="3">
    <source>
        <dbReference type="ARBA" id="ARBA00022989"/>
    </source>
</evidence>
<dbReference type="PANTHER" id="PTHR23427">
    <property type="entry name" value="SURFEIT LOCUS PROTEIN"/>
    <property type="match status" value="1"/>
</dbReference>
<proteinExistence type="inferred from homology"/>
<sequence length="165" mass="19190">MLDYRRKRLEMEPLKWNKLSSSDHDFDSLEFRKVFCEGDFDESKSVYVGPRSRSISGVIENGFYVITPLVPKDNWAWKKHCPHKSFKKFSVSVQLPVLVNRGWVPRGWRKKLENSENSGRSSSPEIVDAKPNEGSAWWKFWSKELSVTKVFASQLLVYADVNVVF</sequence>
<keyword evidence="5" id="KW-0999">Mitochondrion inner membrane</keyword>
<comment type="function">
    <text evidence="5">Probably involved in the biogenesis of the COX complex.</text>
</comment>
<gene>
    <name evidence="6" type="ORF">B296_00028776</name>
</gene>
<evidence type="ECO:0000256" key="4">
    <source>
        <dbReference type="ARBA" id="ARBA00023136"/>
    </source>
</evidence>
<evidence type="ECO:0000256" key="2">
    <source>
        <dbReference type="ARBA" id="ARBA00022692"/>
    </source>
</evidence>
<dbReference type="Proteomes" id="UP000287651">
    <property type="component" value="Unassembled WGS sequence"/>
</dbReference>
<protein>
    <recommendedName>
        <fullName evidence="5">SURF1-like protein</fullName>
    </recommendedName>
</protein>
<comment type="caution">
    <text evidence="6">The sequence shown here is derived from an EMBL/GenBank/DDBJ whole genome shotgun (WGS) entry which is preliminary data.</text>
</comment>
<evidence type="ECO:0000313" key="6">
    <source>
        <dbReference type="EMBL" id="RRT73566.1"/>
    </source>
</evidence>
<keyword evidence="2" id="KW-0812">Transmembrane</keyword>
<keyword evidence="5" id="KW-0496">Mitochondrion</keyword>
<evidence type="ECO:0000313" key="7">
    <source>
        <dbReference type="Proteomes" id="UP000287651"/>
    </source>
</evidence>
<dbReference type="InterPro" id="IPR045214">
    <property type="entry name" value="Surf1/Surf4"/>
</dbReference>
<keyword evidence="3" id="KW-1133">Transmembrane helix</keyword>
<dbReference type="InterPro" id="IPR002994">
    <property type="entry name" value="Surf1/Shy1"/>
</dbReference>
<keyword evidence="4" id="KW-0472">Membrane</keyword>